<sequence>MCSIIDNLPHLQHKAKFSSNPTDYNTVKLAAMSLLLAVKLPLLTSNPDRKNTC</sequence>
<protein>
    <submittedName>
        <fullName evidence="1">Uncharacterized protein</fullName>
    </submittedName>
</protein>
<reference evidence="1" key="1">
    <citation type="submission" date="2018-02" db="EMBL/GenBank/DDBJ databases">
        <title>Rhizophora mucronata_Transcriptome.</title>
        <authorList>
            <person name="Meera S.P."/>
            <person name="Sreeshan A."/>
            <person name="Augustine A."/>
        </authorList>
    </citation>
    <scope>NUCLEOTIDE SEQUENCE</scope>
    <source>
        <tissue evidence="1">Leaf</tissue>
    </source>
</reference>
<organism evidence="1">
    <name type="scientific">Rhizophora mucronata</name>
    <name type="common">Asiatic mangrove</name>
    <dbReference type="NCBI Taxonomy" id="61149"/>
    <lineage>
        <taxon>Eukaryota</taxon>
        <taxon>Viridiplantae</taxon>
        <taxon>Streptophyta</taxon>
        <taxon>Embryophyta</taxon>
        <taxon>Tracheophyta</taxon>
        <taxon>Spermatophyta</taxon>
        <taxon>Magnoliopsida</taxon>
        <taxon>eudicotyledons</taxon>
        <taxon>Gunneridae</taxon>
        <taxon>Pentapetalae</taxon>
        <taxon>rosids</taxon>
        <taxon>fabids</taxon>
        <taxon>Malpighiales</taxon>
        <taxon>Rhizophoraceae</taxon>
        <taxon>Rhizophora</taxon>
    </lineage>
</organism>
<name>A0A2P2NP62_RHIMU</name>
<accession>A0A2P2NP62</accession>
<proteinExistence type="predicted"/>
<dbReference type="EMBL" id="GGEC01063793">
    <property type="protein sequence ID" value="MBX44277.1"/>
    <property type="molecule type" value="Transcribed_RNA"/>
</dbReference>
<evidence type="ECO:0000313" key="1">
    <source>
        <dbReference type="EMBL" id="MBX44277.1"/>
    </source>
</evidence>
<dbReference type="AlphaFoldDB" id="A0A2P2NP62"/>